<dbReference type="Proteomes" id="UP000077315">
    <property type="component" value="Unassembled WGS sequence"/>
</dbReference>
<dbReference type="GeneID" id="29001198"/>
<accession>A0A167Q7V4</accession>
<dbReference type="VEuPathDB" id="FungiDB:PHYBLDRAFT_58286"/>
<dbReference type="RefSeq" id="XP_018297277.1">
    <property type="nucleotide sequence ID" value="XM_018440292.1"/>
</dbReference>
<organism evidence="1 2">
    <name type="scientific">Phycomyces blakesleeanus (strain ATCC 8743b / DSM 1359 / FGSC 10004 / NBRC 33097 / NRRL 1555)</name>
    <dbReference type="NCBI Taxonomy" id="763407"/>
    <lineage>
        <taxon>Eukaryota</taxon>
        <taxon>Fungi</taxon>
        <taxon>Fungi incertae sedis</taxon>
        <taxon>Mucoromycota</taxon>
        <taxon>Mucoromycotina</taxon>
        <taxon>Mucoromycetes</taxon>
        <taxon>Mucorales</taxon>
        <taxon>Phycomycetaceae</taxon>
        <taxon>Phycomyces</taxon>
    </lineage>
</organism>
<dbReference type="InParanoid" id="A0A167Q7V4"/>
<keyword evidence="2" id="KW-1185">Reference proteome</keyword>
<protein>
    <submittedName>
        <fullName evidence="1">Uncharacterized protein</fullName>
    </submittedName>
</protein>
<evidence type="ECO:0000313" key="1">
    <source>
        <dbReference type="EMBL" id="OAD79237.1"/>
    </source>
</evidence>
<dbReference type="EMBL" id="KV440972">
    <property type="protein sequence ID" value="OAD79237.1"/>
    <property type="molecule type" value="Genomic_DNA"/>
</dbReference>
<evidence type="ECO:0000313" key="2">
    <source>
        <dbReference type="Proteomes" id="UP000077315"/>
    </source>
</evidence>
<gene>
    <name evidence="1" type="ORF">PHYBLDRAFT_58286</name>
</gene>
<sequence>MATKDEWNPLVEQAANELAERWNIQKTAIPILAEMDKVTLTCNKQVHATSETIQKARKDTADTQTMIQSLREQDKALQLAFDRIDQLESIIQTVKDTYNKVAESVDTIEKAISFRNIVYKLKNLNHLISFYYVFQHENENENTSRSDVLRHLSTNHIFLLLL</sequence>
<proteinExistence type="predicted"/>
<dbReference type="AlphaFoldDB" id="A0A167Q7V4"/>
<name>A0A167Q7V4_PHYB8</name>
<reference evidence="2" key="1">
    <citation type="submission" date="2015-06" db="EMBL/GenBank/DDBJ databases">
        <title>Expansion of signal transduction pathways in fungi by whole-genome duplication.</title>
        <authorList>
            <consortium name="DOE Joint Genome Institute"/>
            <person name="Corrochano L.M."/>
            <person name="Kuo A."/>
            <person name="Marcet-Houben M."/>
            <person name="Polaino S."/>
            <person name="Salamov A."/>
            <person name="Villalobos J.M."/>
            <person name="Alvarez M.I."/>
            <person name="Avalos J."/>
            <person name="Benito E.P."/>
            <person name="Benoit I."/>
            <person name="Burger G."/>
            <person name="Camino L.P."/>
            <person name="Canovas D."/>
            <person name="Cerda-Olmedo E."/>
            <person name="Cheng J.-F."/>
            <person name="Dominguez A."/>
            <person name="Elias M."/>
            <person name="Eslava A.P."/>
            <person name="Glaser F."/>
            <person name="Grimwood J."/>
            <person name="Gutierrez G."/>
            <person name="Heitman J."/>
            <person name="Henrissat B."/>
            <person name="Iturriaga E.A."/>
            <person name="Lang B.F."/>
            <person name="Lavin J.L."/>
            <person name="Lee S."/>
            <person name="Li W."/>
            <person name="Lindquist E."/>
            <person name="Lopez-Garcia S."/>
            <person name="Luque E.M."/>
            <person name="Marcos A.T."/>
            <person name="Martin J."/>
            <person name="McCluskey K."/>
            <person name="Medina H.R."/>
            <person name="Miralles-Duran A."/>
            <person name="Miyazaki A."/>
            <person name="Munoz-Torres E."/>
            <person name="Oguiza J.A."/>
            <person name="Ohm R."/>
            <person name="Olmedo M."/>
            <person name="Orejas M."/>
            <person name="Ortiz-Castellanos L."/>
            <person name="Pisabarro A.G."/>
            <person name="Rodriguez-Romero J."/>
            <person name="Ruiz-Herrera J."/>
            <person name="Ruiz-Vazquez R."/>
            <person name="Sanz C."/>
            <person name="Schackwitz W."/>
            <person name="Schmutz J."/>
            <person name="Shahriari M."/>
            <person name="Shelest E."/>
            <person name="Silva-Franco F."/>
            <person name="Soanes D."/>
            <person name="Syed K."/>
            <person name="Tagua V.G."/>
            <person name="Talbot N.J."/>
            <person name="Thon M."/>
            <person name="De vries R.P."/>
            <person name="Wiebenga A."/>
            <person name="Yadav J.S."/>
            <person name="Braun E.L."/>
            <person name="Baker S."/>
            <person name="Garre V."/>
            <person name="Horwitz B."/>
            <person name="Torres-Martinez S."/>
            <person name="Idnurm A."/>
            <person name="Herrera-Estrella A."/>
            <person name="Gabaldon T."/>
            <person name="Grigoriev I.V."/>
        </authorList>
    </citation>
    <scope>NUCLEOTIDE SEQUENCE [LARGE SCALE GENOMIC DNA]</scope>
    <source>
        <strain evidence="2">NRRL 1555(-)</strain>
    </source>
</reference>
<dbReference type="OrthoDB" id="2372305at2759"/>